<comment type="catalytic activity">
    <reaction evidence="14 15">
        <text>FMN + ATP + H(+) = FAD + diphosphate</text>
        <dbReference type="Rhea" id="RHEA:17237"/>
        <dbReference type="ChEBI" id="CHEBI:15378"/>
        <dbReference type="ChEBI" id="CHEBI:30616"/>
        <dbReference type="ChEBI" id="CHEBI:33019"/>
        <dbReference type="ChEBI" id="CHEBI:57692"/>
        <dbReference type="ChEBI" id="CHEBI:58210"/>
        <dbReference type="EC" id="2.7.7.2"/>
    </reaction>
</comment>
<dbReference type="InterPro" id="IPR014729">
    <property type="entry name" value="Rossmann-like_a/b/a_fold"/>
</dbReference>
<comment type="similarity">
    <text evidence="15">Belongs to the ribF family.</text>
</comment>
<dbReference type="InterPro" id="IPR015865">
    <property type="entry name" value="Riboflavin_kinase_bac/euk"/>
</dbReference>
<evidence type="ECO:0000256" key="10">
    <source>
        <dbReference type="ARBA" id="ARBA00022827"/>
    </source>
</evidence>
<keyword evidence="8 15" id="KW-0547">Nucleotide-binding</keyword>
<evidence type="ECO:0000256" key="14">
    <source>
        <dbReference type="ARBA" id="ARBA00049494"/>
    </source>
</evidence>
<dbReference type="GO" id="GO:0003919">
    <property type="term" value="F:FMN adenylyltransferase activity"/>
    <property type="evidence" value="ECO:0007669"/>
    <property type="project" value="UniProtKB-UniRule"/>
</dbReference>
<dbReference type="EC" id="2.7.7.2" evidence="15"/>
<keyword evidence="9 15" id="KW-0418">Kinase</keyword>
<dbReference type="PANTHER" id="PTHR22749">
    <property type="entry name" value="RIBOFLAVIN KINASE/FMN ADENYLYLTRANSFERASE"/>
    <property type="match status" value="1"/>
</dbReference>
<name>A0A494TS50_SPHPE</name>
<evidence type="ECO:0000256" key="1">
    <source>
        <dbReference type="ARBA" id="ARBA00002121"/>
    </source>
</evidence>
<evidence type="ECO:0000259" key="16">
    <source>
        <dbReference type="SMART" id="SM00904"/>
    </source>
</evidence>
<evidence type="ECO:0000256" key="7">
    <source>
        <dbReference type="ARBA" id="ARBA00022695"/>
    </source>
</evidence>
<keyword evidence="11 15" id="KW-0067">ATP-binding</keyword>
<evidence type="ECO:0000256" key="13">
    <source>
        <dbReference type="ARBA" id="ARBA00047880"/>
    </source>
</evidence>
<comment type="catalytic activity">
    <reaction evidence="13 15">
        <text>riboflavin + ATP = FMN + ADP + H(+)</text>
        <dbReference type="Rhea" id="RHEA:14357"/>
        <dbReference type="ChEBI" id="CHEBI:15378"/>
        <dbReference type="ChEBI" id="CHEBI:30616"/>
        <dbReference type="ChEBI" id="CHEBI:57986"/>
        <dbReference type="ChEBI" id="CHEBI:58210"/>
        <dbReference type="ChEBI" id="CHEBI:456216"/>
        <dbReference type="EC" id="2.7.1.26"/>
    </reaction>
</comment>
<dbReference type="PIRSF" id="PIRSF004491">
    <property type="entry name" value="FAD_Synth"/>
    <property type="match status" value="1"/>
</dbReference>
<dbReference type="SUPFAM" id="SSF52374">
    <property type="entry name" value="Nucleotidylyl transferase"/>
    <property type="match status" value="1"/>
</dbReference>
<evidence type="ECO:0000313" key="18">
    <source>
        <dbReference type="Proteomes" id="UP000276254"/>
    </source>
</evidence>
<dbReference type="GO" id="GO:0009231">
    <property type="term" value="P:riboflavin biosynthetic process"/>
    <property type="evidence" value="ECO:0007669"/>
    <property type="project" value="InterPro"/>
</dbReference>
<evidence type="ECO:0000256" key="3">
    <source>
        <dbReference type="ARBA" id="ARBA00005201"/>
    </source>
</evidence>
<reference evidence="17 18" key="1">
    <citation type="submission" date="2018-09" db="EMBL/GenBank/DDBJ databases">
        <title>Sphingomonas peninsula sp. nov., isolated from fildes peninsula, Antarctic soil.</title>
        <authorList>
            <person name="Yingchao G."/>
        </authorList>
    </citation>
    <scope>NUCLEOTIDE SEQUENCE [LARGE SCALE GENOMIC DNA]</scope>
    <source>
        <strain evidence="17 18">YZ-8</strain>
    </source>
</reference>
<dbReference type="InterPro" id="IPR015864">
    <property type="entry name" value="FAD_synthase"/>
</dbReference>
<feature type="domain" description="Riboflavin kinase" evidence="16">
    <location>
        <begin position="203"/>
        <end position="327"/>
    </location>
</feature>
<keyword evidence="10 15" id="KW-0274">FAD</keyword>
<dbReference type="UniPathway" id="UPA00276">
    <property type="reaction ID" value="UER00406"/>
</dbReference>
<dbReference type="Pfam" id="PF01687">
    <property type="entry name" value="Flavokinase"/>
    <property type="match status" value="1"/>
</dbReference>
<sequence>MVVRRRSTAISTTTSRSDCLVERLEGGKNVPDSLRGGIIALGNFDGFHLGHQAVVGRAVDLARAEGRPAIVATFDPHPVHYFRPEVPPFRLTTLDQRQRLFAAAGADAMLVLRFDEMLANVTPEAFVCDWLVGQTGTTGVVTGNDFTFGKDRRGSVATLKQLGPPLGMDCETVDPVRDAEGAISSSRIRKALQAGDCRSATRLLTRPFAVQNAVQHGDKVGRELGFPTANIDMGDYLRPRYGIYAVRGRLPDGRVLDGVANLGVRPTFDPPKELLEPYFFDFDGNLYGAEVEVELIEFLRGEAKYDDLDSLKAQIARDCDDAKAALRV</sequence>
<comment type="pathway">
    <text evidence="2 15">Cofactor biosynthesis; FAD biosynthesis; FAD from FMN: step 1/1.</text>
</comment>
<organism evidence="17 18">
    <name type="scientific">Sphingomonas paeninsulae</name>
    <dbReference type="NCBI Taxonomy" id="2319844"/>
    <lineage>
        <taxon>Bacteria</taxon>
        <taxon>Pseudomonadati</taxon>
        <taxon>Pseudomonadota</taxon>
        <taxon>Alphaproteobacteria</taxon>
        <taxon>Sphingomonadales</taxon>
        <taxon>Sphingomonadaceae</taxon>
        <taxon>Sphingomonas</taxon>
    </lineage>
</organism>
<evidence type="ECO:0000313" key="17">
    <source>
        <dbReference type="EMBL" id="AYJ87905.1"/>
    </source>
</evidence>
<dbReference type="CDD" id="cd02064">
    <property type="entry name" value="FAD_synthetase_N"/>
    <property type="match status" value="1"/>
</dbReference>
<protein>
    <recommendedName>
        <fullName evidence="15">Riboflavin biosynthesis protein</fullName>
    </recommendedName>
    <domain>
        <recommendedName>
            <fullName evidence="15">Riboflavin kinase</fullName>
            <ecNumber evidence="15">2.7.1.26</ecNumber>
        </recommendedName>
        <alternativeName>
            <fullName evidence="15">Flavokinase</fullName>
        </alternativeName>
    </domain>
    <domain>
        <recommendedName>
            <fullName evidence="15">FMN adenylyltransferase</fullName>
            <ecNumber evidence="15">2.7.7.2</ecNumber>
        </recommendedName>
        <alternativeName>
            <fullName evidence="15">FAD pyrophosphorylase</fullName>
        </alternativeName>
        <alternativeName>
            <fullName evidence="15">FAD synthase</fullName>
        </alternativeName>
    </domain>
</protein>
<evidence type="ECO:0000256" key="4">
    <source>
        <dbReference type="ARBA" id="ARBA00022630"/>
    </source>
</evidence>
<evidence type="ECO:0000256" key="2">
    <source>
        <dbReference type="ARBA" id="ARBA00004726"/>
    </source>
</evidence>
<dbReference type="FunFam" id="3.40.50.620:FF:000021">
    <property type="entry name" value="Riboflavin biosynthesis protein"/>
    <property type="match status" value="1"/>
</dbReference>
<dbReference type="GO" id="GO:0005524">
    <property type="term" value="F:ATP binding"/>
    <property type="evidence" value="ECO:0007669"/>
    <property type="project" value="UniProtKB-UniRule"/>
</dbReference>
<evidence type="ECO:0000256" key="8">
    <source>
        <dbReference type="ARBA" id="ARBA00022741"/>
    </source>
</evidence>
<dbReference type="NCBIfam" id="TIGR00083">
    <property type="entry name" value="ribF"/>
    <property type="match status" value="1"/>
</dbReference>
<dbReference type="SUPFAM" id="SSF82114">
    <property type="entry name" value="Riboflavin kinase-like"/>
    <property type="match status" value="1"/>
</dbReference>
<dbReference type="KEGG" id="spha:D3Y57_10480"/>
<dbReference type="InterPro" id="IPR023468">
    <property type="entry name" value="Riboflavin_kinase"/>
</dbReference>
<evidence type="ECO:0000256" key="6">
    <source>
        <dbReference type="ARBA" id="ARBA00022679"/>
    </source>
</evidence>
<accession>A0A494TS50</accession>
<keyword evidence="6 15" id="KW-0808">Transferase</keyword>
<comment type="pathway">
    <text evidence="3 15">Cofactor biosynthesis; FMN biosynthesis; FMN from riboflavin (ATP route): step 1/1.</text>
</comment>
<dbReference type="EC" id="2.7.1.26" evidence="15"/>
<keyword evidence="12" id="KW-0511">Multifunctional enzyme</keyword>
<dbReference type="Proteomes" id="UP000276254">
    <property type="component" value="Chromosome"/>
</dbReference>
<dbReference type="Gene3D" id="2.40.30.30">
    <property type="entry name" value="Riboflavin kinase-like"/>
    <property type="match status" value="1"/>
</dbReference>
<comment type="function">
    <text evidence="1">Catalyzes the phosphorylation of riboflavin to FMN followed by the adenylation of FMN to FAD.</text>
</comment>
<dbReference type="GO" id="GO:0006747">
    <property type="term" value="P:FAD biosynthetic process"/>
    <property type="evidence" value="ECO:0007669"/>
    <property type="project" value="UniProtKB-UniRule"/>
</dbReference>
<dbReference type="SMART" id="SM00904">
    <property type="entry name" value="Flavokinase"/>
    <property type="match status" value="1"/>
</dbReference>
<dbReference type="UniPathway" id="UPA00277">
    <property type="reaction ID" value="UER00407"/>
</dbReference>
<dbReference type="Gene3D" id="3.40.50.620">
    <property type="entry name" value="HUPs"/>
    <property type="match status" value="1"/>
</dbReference>
<keyword evidence="7 15" id="KW-0548">Nucleotidyltransferase</keyword>
<dbReference type="PANTHER" id="PTHR22749:SF6">
    <property type="entry name" value="RIBOFLAVIN KINASE"/>
    <property type="match status" value="1"/>
</dbReference>
<dbReference type="GO" id="GO:0009398">
    <property type="term" value="P:FMN biosynthetic process"/>
    <property type="evidence" value="ECO:0007669"/>
    <property type="project" value="UniProtKB-UniRule"/>
</dbReference>
<dbReference type="GO" id="GO:0008531">
    <property type="term" value="F:riboflavin kinase activity"/>
    <property type="evidence" value="ECO:0007669"/>
    <property type="project" value="UniProtKB-UniRule"/>
</dbReference>
<dbReference type="InterPro" id="IPR002606">
    <property type="entry name" value="Riboflavin_kinase_bac"/>
</dbReference>
<keyword evidence="5 15" id="KW-0288">FMN</keyword>
<dbReference type="NCBIfam" id="NF004160">
    <property type="entry name" value="PRK05627.1-3"/>
    <property type="match status" value="1"/>
</dbReference>
<dbReference type="Pfam" id="PF06574">
    <property type="entry name" value="FAD_syn"/>
    <property type="match status" value="1"/>
</dbReference>
<proteinExistence type="inferred from homology"/>
<dbReference type="OrthoDB" id="9803667at2"/>
<dbReference type="InterPro" id="IPR023465">
    <property type="entry name" value="Riboflavin_kinase_dom_sf"/>
</dbReference>
<evidence type="ECO:0000256" key="9">
    <source>
        <dbReference type="ARBA" id="ARBA00022777"/>
    </source>
</evidence>
<dbReference type="EMBL" id="CP032829">
    <property type="protein sequence ID" value="AYJ87905.1"/>
    <property type="molecule type" value="Genomic_DNA"/>
</dbReference>
<keyword evidence="4 15" id="KW-0285">Flavoprotein</keyword>
<gene>
    <name evidence="17" type="ORF">D3Y57_10480</name>
</gene>
<dbReference type="AlphaFoldDB" id="A0A494TS50"/>
<keyword evidence="18" id="KW-1185">Reference proteome</keyword>
<evidence type="ECO:0000256" key="15">
    <source>
        <dbReference type="PIRNR" id="PIRNR004491"/>
    </source>
</evidence>
<evidence type="ECO:0000256" key="12">
    <source>
        <dbReference type="ARBA" id="ARBA00023268"/>
    </source>
</evidence>
<evidence type="ECO:0000256" key="5">
    <source>
        <dbReference type="ARBA" id="ARBA00022643"/>
    </source>
</evidence>
<evidence type="ECO:0000256" key="11">
    <source>
        <dbReference type="ARBA" id="ARBA00022840"/>
    </source>
</evidence>